<dbReference type="Proteomes" id="UP000465609">
    <property type="component" value="Chromosome"/>
</dbReference>
<sequence length="217" mass="24079">MRLLVIADSAHTWPEDIDGRYDLRSLVAAHQPDALISLGDYSTVHAAAIARSGAPLAAGVYGNHCTQDYFPEYGIVDLVGDRRLPARQGTLSLRGYRPLRILAAQGCVRYKADLDDVLFEQHEYTRAIDRLPGAELVITHCPPAGINDAEDSAHVGIEALRHWTDRHQPQWLMHGHTYDNPERSLHGGTEVFYVHGHAVIDLPVDRVPEARVSTPRS</sequence>
<protein>
    <recommendedName>
        <fullName evidence="1">Calcineurin-like phosphoesterase domain-containing protein</fullName>
    </recommendedName>
</protein>
<dbReference type="RefSeq" id="WP_235678757.1">
    <property type="nucleotide sequence ID" value="NZ_AP022577.1"/>
</dbReference>
<keyword evidence="3" id="KW-1185">Reference proteome</keyword>
<evidence type="ECO:0000313" key="3">
    <source>
        <dbReference type="Proteomes" id="UP000465609"/>
    </source>
</evidence>
<feature type="domain" description="Calcineurin-like phosphoesterase" evidence="1">
    <location>
        <begin position="1"/>
        <end position="177"/>
    </location>
</feature>
<dbReference type="Pfam" id="PF00149">
    <property type="entry name" value="Metallophos"/>
    <property type="match status" value="1"/>
</dbReference>
<gene>
    <name evidence="2" type="ORF">MAUB_58060</name>
</gene>
<dbReference type="Gene3D" id="3.60.21.10">
    <property type="match status" value="1"/>
</dbReference>
<accession>A0ABN5Z172</accession>
<evidence type="ECO:0000313" key="2">
    <source>
        <dbReference type="EMBL" id="BBX87933.1"/>
    </source>
</evidence>
<dbReference type="InterPro" id="IPR004843">
    <property type="entry name" value="Calcineurin-like_PHP"/>
</dbReference>
<proteinExistence type="predicted"/>
<evidence type="ECO:0000259" key="1">
    <source>
        <dbReference type="Pfam" id="PF00149"/>
    </source>
</evidence>
<organism evidence="2 3">
    <name type="scientific">Mycolicibacterium aubagnense</name>
    <dbReference type="NCBI Taxonomy" id="319707"/>
    <lineage>
        <taxon>Bacteria</taxon>
        <taxon>Bacillati</taxon>
        <taxon>Actinomycetota</taxon>
        <taxon>Actinomycetes</taxon>
        <taxon>Mycobacteriales</taxon>
        <taxon>Mycobacteriaceae</taxon>
        <taxon>Mycolicibacterium</taxon>
    </lineage>
</organism>
<dbReference type="SUPFAM" id="SSF56300">
    <property type="entry name" value="Metallo-dependent phosphatases"/>
    <property type="match status" value="1"/>
</dbReference>
<name>A0ABN5Z172_9MYCO</name>
<reference evidence="2 3" key="1">
    <citation type="journal article" date="2019" name="Emerg. Microbes Infect.">
        <title>Comprehensive subspecies identification of 175 nontuberculous mycobacteria species based on 7547 genomic profiles.</title>
        <authorList>
            <person name="Matsumoto Y."/>
            <person name="Kinjo T."/>
            <person name="Motooka D."/>
            <person name="Nabeya D."/>
            <person name="Jung N."/>
            <person name="Uechi K."/>
            <person name="Horii T."/>
            <person name="Iida T."/>
            <person name="Fujita J."/>
            <person name="Nakamura S."/>
        </authorList>
    </citation>
    <scope>NUCLEOTIDE SEQUENCE [LARGE SCALE GENOMIC DNA]</scope>
    <source>
        <strain evidence="2 3">JCM 15296</strain>
    </source>
</reference>
<dbReference type="InterPro" id="IPR029052">
    <property type="entry name" value="Metallo-depent_PP-like"/>
</dbReference>
<dbReference type="EMBL" id="AP022577">
    <property type="protein sequence ID" value="BBX87933.1"/>
    <property type="molecule type" value="Genomic_DNA"/>
</dbReference>